<dbReference type="Proteomes" id="UP000048926">
    <property type="component" value="Unassembled WGS sequence"/>
</dbReference>
<dbReference type="InterPro" id="IPR050327">
    <property type="entry name" value="Proton-linked_MCT"/>
</dbReference>
<gene>
    <name evidence="6" type="ORF">LAL4801_00137</name>
</gene>
<dbReference type="InterPro" id="IPR020846">
    <property type="entry name" value="MFS_dom"/>
</dbReference>
<dbReference type="InterPro" id="IPR036259">
    <property type="entry name" value="MFS_trans_sf"/>
</dbReference>
<evidence type="ECO:0000256" key="2">
    <source>
        <dbReference type="ARBA" id="ARBA00022989"/>
    </source>
</evidence>
<dbReference type="EMBL" id="CXST01000001">
    <property type="protein sequence ID" value="CTQ41717.1"/>
    <property type="molecule type" value="Genomic_DNA"/>
</dbReference>
<feature type="transmembrane region" description="Helical" evidence="4">
    <location>
        <begin position="255"/>
        <end position="274"/>
    </location>
</feature>
<dbReference type="RefSeq" id="WP_055653573.1">
    <property type="nucleotide sequence ID" value="NZ_CXST01000001.1"/>
</dbReference>
<keyword evidence="2 4" id="KW-1133">Transmembrane helix</keyword>
<feature type="transmembrane region" description="Helical" evidence="4">
    <location>
        <begin position="170"/>
        <end position="190"/>
    </location>
</feature>
<organism evidence="6 7">
    <name type="scientific">Roseibium aggregatum</name>
    <dbReference type="NCBI Taxonomy" id="187304"/>
    <lineage>
        <taxon>Bacteria</taxon>
        <taxon>Pseudomonadati</taxon>
        <taxon>Pseudomonadota</taxon>
        <taxon>Alphaproteobacteria</taxon>
        <taxon>Hyphomicrobiales</taxon>
        <taxon>Stappiaceae</taxon>
        <taxon>Roseibium</taxon>
    </lineage>
</organism>
<dbReference type="PROSITE" id="PS50850">
    <property type="entry name" value="MFS"/>
    <property type="match status" value="1"/>
</dbReference>
<name>A0A0M6XWB5_9HYPH</name>
<keyword evidence="3 4" id="KW-0472">Membrane</keyword>
<feature type="transmembrane region" description="Helical" evidence="4">
    <location>
        <begin position="15"/>
        <end position="39"/>
    </location>
</feature>
<reference evidence="7" key="1">
    <citation type="submission" date="2015-07" db="EMBL/GenBank/DDBJ databases">
        <authorList>
            <person name="Rodrigo-Torres Lidia"/>
            <person name="Arahal R.David."/>
        </authorList>
    </citation>
    <scope>NUCLEOTIDE SEQUENCE [LARGE SCALE GENOMIC DNA]</scope>
    <source>
        <strain evidence="7">CECT 4801</strain>
    </source>
</reference>
<evidence type="ECO:0000256" key="4">
    <source>
        <dbReference type="SAM" id="Phobius"/>
    </source>
</evidence>
<evidence type="ECO:0000313" key="6">
    <source>
        <dbReference type="EMBL" id="CTQ41717.1"/>
    </source>
</evidence>
<dbReference type="GO" id="GO:0022857">
    <property type="term" value="F:transmembrane transporter activity"/>
    <property type="evidence" value="ECO:0007669"/>
    <property type="project" value="InterPro"/>
</dbReference>
<dbReference type="AlphaFoldDB" id="A0A0M6XWB5"/>
<feature type="transmembrane region" description="Helical" evidence="4">
    <location>
        <begin position="286"/>
        <end position="304"/>
    </location>
</feature>
<feature type="transmembrane region" description="Helical" evidence="4">
    <location>
        <begin position="221"/>
        <end position="243"/>
    </location>
</feature>
<feature type="transmembrane region" description="Helical" evidence="4">
    <location>
        <begin position="51"/>
        <end position="68"/>
    </location>
</feature>
<dbReference type="SUPFAM" id="SSF103473">
    <property type="entry name" value="MFS general substrate transporter"/>
    <property type="match status" value="1"/>
</dbReference>
<feature type="transmembrane region" description="Helical" evidence="4">
    <location>
        <begin position="139"/>
        <end position="164"/>
    </location>
</feature>
<keyword evidence="7" id="KW-1185">Reference proteome</keyword>
<feature type="transmembrane region" description="Helical" evidence="4">
    <location>
        <begin position="80"/>
        <end position="109"/>
    </location>
</feature>
<evidence type="ECO:0000256" key="3">
    <source>
        <dbReference type="ARBA" id="ARBA00023136"/>
    </source>
</evidence>
<keyword evidence="1 4" id="KW-0812">Transmembrane</keyword>
<protein>
    <submittedName>
        <fullName evidence="6">D-galactonate transporter</fullName>
    </submittedName>
</protein>
<dbReference type="Pfam" id="PF07690">
    <property type="entry name" value="MFS_1"/>
    <property type="match status" value="1"/>
</dbReference>
<sequence>MTYFSFLRENARWLAASYLLAVFSGFGQTFFISLSAGDLRAEFGLSHGDIGLLYMVATLGSALTLPYVGRSLDHFPVQKIAAVVMTGLALFCVAMANTFSVWMVGLAFYGLRLCGQGMMTHTSVTAAGRWFTAQRGRAVSIAVLGFPTAEALFPLCFVVLANAFGWRGAWTVSAIVLAVVALPVLLTLLAKDRIPSALETASAKPEGRQWTRGEALRDVRFWLVNCGVNAPAFIGTAIFFHQVYLVELRGWTLELFASAFLLMASGVVCASLVIGPLIDRFSARQLLPFTLVPLTLACFVLANFHAPAAAFVFMLLVGISNGFNSTLVGALWPEVYGTRHMGAIRSVAFSVMVFASAAGPGLVGWLIDKGVSFDLQVMAMGGYCLVFCGVLGFVSRTYRSSEHSS</sequence>
<dbReference type="InterPro" id="IPR011701">
    <property type="entry name" value="MFS"/>
</dbReference>
<proteinExistence type="predicted"/>
<feature type="transmembrane region" description="Helical" evidence="4">
    <location>
        <begin position="310"/>
        <end position="332"/>
    </location>
</feature>
<evidence type="ECO:0000259" key="5">
    <source>
        <dbReference type="PROSITE" id="PS50850"/>
    </source>
</evidence>
<dbReference type="STRING" id="187304.B0E33_00940"/>
<dbReference type="OrthoDB" id="1404228at2"/>
<accession>A0A0M6XWB5</accession>
<evidence type="ECO:0000256" key="1">
    <source>
        <dbReference type="ARBA" id="ARBA00022692"/>
    </source>
</evidence>
<feature type="transmembrane region" description="Helical" evidence="4">
    <location>
        <begin position="344"/>
        <end position="367"/>
    </location>
</feature>
<evidence type="ECO:0000313" key="7">
    <source>
        <dbReference type="Proteomes" id="UP000048926"/>
    </source>
</evidence>
<feature type="domain" description="Major facilitator superfamily (MFS) profile" evidence="5">
    <location>
        <begin position="13"/>
        <end position="399"/>
    </location>
</feature>
<dbReference type="Gene3D" id="1.20.1250.20">
    <property type="entry name" value="MFS general substrate transporter like domains"/>
    <property type="match status" value="2"/>
</dbReference>
<dbReference type="PANTHER" id="PTHR11360">
    <property type="entry name" value="MONOCARBOXYLATE TRANSPORTER"/>
    <property type="match status" value="1"/>
</dbReference>
<feature type="transmembrane region" description="Helical" evidence="4">
    <location>
        <begin position="373"/>
        <end position="394"/>
    </location>
</feature>